<evidence type="ECO:0000313" key="1">
    <source>
        <dbReference type="EMBL" id="CAB1128434.1"/>
    </source>
</evidence>
<dbReference type="EMBL" id="LR778114">
    <property type="protein sequence ID" value="CAB1128434.1"/>
    <property type="molecule type" value="Genomic_DNA"/>
</dbReference>
<keyword evidence="2" id="KW-1185">Reference proteome</keyword>
<evidence type="ECO:0000313" key="2">
    <source>
        <dbReference type="Proteomes" id="UP000503399"/>
    </source>
</evidence>
<dbReference type="KEGG" id="hfv:R50_0928"/>
<name>A0A6F8ZFF6_9FIRM</name>
<dbReference type="AlphaFoldDB" id="A0A6F8ZFF6"/>
<sequence length="48" mass="4985">MAVGYAPLNQDMVAGRLAPYLAAHPLPAGPGVRTVPVAADGDLHFERT</sequence>
<gene>
    <name evidence="1" type="ORF">R50_0928</name>
</gene>
<accession>A0A6F8ZFF6</accession>
<protein>
    <submittedName>
        <fullName evidence="1">Uncharacterized protein</fullName>
    </submittedName>
</protein>
<organism evidence="1 2">
    <name type="scientific">Candidatus Hydrogenisulfobacillus filiaventi</name>
    <dbReference type="NCBI Taxonomy" id="2707344"/>
    <lineage>
        <taxon>Bacteria</taxon>
        <taxon>Bacillati</taxon>
        <taxon>Bacillota</taxon>
        <taxon>Clostridia</taxon>
        <taxon>Eubacteriales</taxon>
        <taxon>Clostridiales Family XVII. Incertae Sedis</taxon>
        <taxon>Candidatus Hydrogenisulfobacillus</taxon>
    </lineage>
</organism>
<reference evidence="1 2" key="1">
    <citation type="submission" date="2020-02" db="EMBL/GenBank/DDBJ databases">
        <authorList>
            <person name="Hogendoorn C."/>
        </authorList>
    </citation>
    <scope>NUCLEOTIDE SEQUENCE [LARGE SCALE GENOMIC DNA]</scope>
    <source>
        <strain evidence="1">R501</strain>
    </source>
</reference>
<proteinExistence type="predicted"/>
<dbReference type="Proteomes" id="UP000503399">
    <property type="component" value="Chromosome"/>
</dbReference>